<sequence>MKKQRGFTLIELLVVIAIIAVLIALLLPAVQAAREAARRAQCINNLKQLGLGLHNYISTNEATPSQNMPTLAAGLDNWGFNWYTAMLPQVEQQALFNAANFSTDPWSADNTTAAYTQLALWMCPSESRTERLYYSYAIANYVANYGGPGCISPYSGVIVPAVNLTTEVGPYLGPVGPIRMASITDGTSNTAAFSERLIGMPGNVTIAPGSVDSKRGVYVLTSSGAAQNTGAAGAMNFVTQCRAMSGAALPVNGNVLGEYQFVGYPGHQGLSSYTHYLPPNTASCKNPSNIEPAFLLVGPLSAASATSNHPGGVNTAFSDGSVRFIKDSVSLQAWWALGSRNGGEVISSDAY</sequence>
<dbReference type="AlphaFoldDB" id="A0A1U7CSJ7"/>
<evidence type="ECO:0000313" key="3">
    <source>
        <dbReference type="Proteomes" id="UP000186309"/>
    </source>
</evidence>
<dbReference type="OrthoDB" id="253471at2"/>
<proteinExistence type="predicted"/>
<dbReference type="PANTHER" id="PTHR30093:SF2">
    <property type="entry name" value="TYPE II SECRETION SYSTEM PROTEIN H"/>
    <property type="match status" value="1"/>
</dbReference>
<dbReference type="Pfam" id="PF07963">
    <property type="entry name" value="N_methyl"/>
    <property type="match status" value="1"/>
</dbReference>
<dbReference type="NCBIfam" id="TIGR02532">
    <property type="entry name" value="IV_pilin_GFxxxE"/>
    <property type="match status" value="1"/>
</dbReference>
<dbReference type="PANTHER" id="PTHR30093">
    <property type="entry name" value="GENERAL SECRETION PATHWAY PROTEIN G"/>
    <property type="match status" value="1"/>
</dbReference>
<dbReference type="RefSeq" id="WP_076347548.1">
    <property type="nucleotide sequence ID" value="NZ_CP019082.1"/>
</dbReference>
<dbReference type="KEGG" id="pbor:BSF38_03399"/>
<name>A0A1U7CSJ7_9BACT</name>
<gene>
    <name evidence="2" type="primary">pulG_6</name>
    <name evidence="2" type="ORF">BSF38_03399</name>
</gene>
<dbReference type="Gene3D" id="3.30.700.10">
    <property type="entry name" value="Glycoprotein, Type 4 Pilin"/>
    <property type="match status" value="1"/>
</dbReference>
<dbReference type="InterPro" id="IPR045584">
    <property type="entry name" value="Pilin-like"/>
</dbReference>
<accession>A0A1U7CSJ7</accession>
<dbReference type="PROSITE" id="PS00409">
    <property type="entry name" value="PROKAR_NTER_METHYL"/>
    <property type="match status" value="1"/>
</dbReference>
<dbReference type="NCBIfam" id="TIGR04294">
    <property type="entry name" value="pre_pil_HX9DG"/>
    <property type="match status" value="1"/>
</dbReference>
<protein>
    <submittedName>
        <fullName evidence="2">Type II secretion system protein G</fullName>
    </submittedName>
</protein>
<organism evidence="2 3">
    <name type="scientific">Paludisphaera borealis</name>
    <dbReference type="NCBI Taxonomy" id="1387353"/>
    <lineage>
        <taxon>Bacteria</taxon>
        <taxon>Pseudomonadati</taxon>
        <taxon>Planctomycetota</taxon>
        <taxon>Planctomycetia</taxon>
        <taxon>Isosphaerales</taxon>
        <taxon>Isosphaeraceae</taxon>
        <taxon>Paludisphaera</taxon>
    </lineage>
</organism>
<feature type="domain" description="DUF1559" evidence="1">
    <location>
        <begin position="31"/>
        <end position="330"/>
    </location>
</feature>
<dbReference type="InterPro" id="IPR027558">
    <property type="entry name" value="Pre_pil_HX9DG_C"/>
</dbReference>
<dbReference type="SUPFAM" id="SSF54523">
    <property type="entry name" value="Pili subunits"/>
    <property type="match status" value="1"/>
</dbReference>
<evidence type="ECO:0000259" key="1">
    <source>
        <dbReference type="Pfam" id="PF07596"/>
    </source>
</evidence>
<dbReference type="EMBL" id="CP019082">
    <property type="protein sequence ID" value="APW61869.1"/>
    <property type="molecule type" value="Genomic_DNA"/>
</dbReference>
<reference evidence="3" key="1">
    <citation type="submission" date="2016-12" db="EMBL/GenBank/DDBJ databases">
        <title>Comparative genomics of four Isosphaeraceae planctomycetes: a common pool of plasmids and glycoside hydrolase genes.</title>
        <authorList>
            <person name="Ivanova A."/>
        </authorList>
    </citation>
    <scope>NUCLEOTIDE SEQUENCE [LARGE SCALE GENOMIC DNA]</scope>
    <source>
        <strain evidence="3">PX4</strain>
    </source>
</reference>
<evidence type="ECO:0000313" key="2">
    <source>
        <dbReference type="EMBL" id="APW61869.1"/>
    </source>
</evidence>
<dbReference type="InterPro" id="IPR011453">
    <property type="entry name" value="DUF1559"/>
</dbReference>
<dbReference type="Proteomes" id="UP000186309">
    <property type="component" value="Chromosome"/>
</dbReference>
<dbReference type="STRING" id="1387353.BSF38_03399"/>
<dbReference type="InterPro" id="IPR012902">
    <property type="entry name" value="N_methyl_site"/>
</dbReference>
<keyword evidence="3" id="KW-1185">Reference proteome</keyword>
<dbReference type="Pfam" id="PF07596">
    <property type="entry name" value="SBP_bac_10"/>
    <property type="match status" value="1"/>
</dbReference>